<evidence type="ECO:0000256" key="4">
    <source>
        <dbReference type="PIRNR" id="PIRNR037755"/>
    </source>
</evidence>
<dbReference type="HOGENOM" id="CLU_029724_1_1_1"/>
<dbReference type="InterPro" id="IPR013217">
    <property type="entry name" value="Methyltransf_12"/>
</dbReference>
<keyword evidence="8" id="KW-1185">Reference proteome</keyword>
<dbReference type="AlphaFoldDB" id="A0A0C3BR88"/>
<dbReference type="Pfam" id="PF08242">
    <property type="entry name" value="Methyltransf_12"/>
    <property type="match status" value="1"/>
</dbReference>
<dbReference type="Proteomes" id="UP000054097">
    <property type="component" value="Unassembled WGS sequence"/>
</dbReference>
<organism evidence="7 8">
    <name type="scientific">Serendipita vermifera MAFF 305830</name>
    <dbReference type="NCBI Taxonomy" id="933852"/>
    <lineage>
        <taxon>Eukaryota</taxon>
        <taxon>Fungi</taxon>
        <taxon>Dikarya</taxon>
        <taxon>Basidiomycota</taxon>
        <taxon>Agaricomycotina</taxon>
        <taxon>Agaricomycetes</taxon>
        <taxon>Sebacinales</taxon>
        <taxon>Serendipitaceae</taxon>
        <taxon>Serendipita</taxon>
    </lineage>
</organism>
<dbReference type="GO" id="GO:0032259">
    <property type="term" value="P:methylation"/>
    <property type="evidence" value="ECO:0007669"/>
    <property type="project" value="UniProtKB-KW"/>
</dbReference>
<dbReference type="InterPro" id="IPR026113">
    <property type="entry name" value="METTL2/6/8-like"/>
</dbReference>
<accession>A0A0C3BR88</accession>
<name>A0A0C3BR88_SERVB</name>
<comment type="similarity">
    <text evidence="1 4">Belongs to the methyltransferase superfamily. METL family.</text>
</comment>
<keyword evidence="2 4" id="KW-0489">Methyltransferase</keyword>
<reference evidence="7 8" key="1">
    <citation type="submission" date="2014-04" db="EMBL/GenBank/DDBJ databases">
        <authorList>
            <consortium name="DOE Joint Genome Institute"/>
            <person name="Kuo A."/>
            <person name="Zuccaro A."/>
            <person name="Kohler A."/>
            <person name="Nagy L.G."/>
            <person name="Floudas D."/>
            <person name="Copeland A."/>
            <person name="Barry K.W."/>
            <person name="Cichocki N."/>
            <person name="Veneault-Fourrey C."/>
            <person name="LaButti K."/>
            <person name="Lindquist E.A."/>
            <person name="Lipzen A."/>
            <person name="Lundell T."/>
            <person name="Morin E."/>
            <person name="Murat C."/>
            <person name="Sun H."/>
            <person name="Tunlid A."/>
            <person name="Henrissat B."/>
            <person name="Grigoriev I.V."/>
            <person name="Hibbett D.S."/>
            <person name="Martin F."/>
            <person name="Nordberg H.P."/>
            <person name="Cantor M.N."/>
            <person name="Hua S.X."/>
        </authorList>
    </citation>
    <scope>NUCLEOTIDE SEQUENCE [LARGE SCALE GENOMIC DNA]</scope>
    <source>
        <strain evidence="7 8">MAFF 305830</strain>
    </source>
</reference>
<evidence type="ECO:0000313" key="8">
    <source>
        <dbReference type="Proteomes" id="UP000054097"/>
    </source>
</evidence>
<evidence type="ECO:0000259" key="6">
    <source>
        <dbReference type="Pfam" id="PF08242"/>
    </source>
</evidence>
<dbReference type="InterPro" id="IPR029063">
    <property type="entry name" value="SAM-dependent_MTases_sf"/>
</dbReference>
<gene>
    <name evidence="7" type="ORF">M408DRAFT_18943</name>
</gene>
<dbReference type="STRING" id="933852.A0A0C3BR88"/>
<feature type="region of interest" description="Disordered" evidence="5">
    <location>
        <begin position="1"/>
        <end position="28"/>
    </location>
</feature>
<keyword evidence="3 4" id="KW-0808">Transferase</keyword>
<sequence>MFSQNPNPKLNSSVKTPDSPPPFGSRFLTEDADVWSKNAWDHVPPPEGHDEIIEKALQRQRMKPVSELEKGATIEKYNAKPAKFWDRFYQWNENNFFKDRKWLHNEFPELVKVSASDAPATRIVEVGCGTGATSFPLLSISENPNLELFACDYSSKAIEVVKTNPLYTDPPAGKGTIRASVWDLSSAEGLPEGVEPGSVDIVVMIFVLSALHPREWTQAVANIYKMLKPGGLLLMRDYGRHDLAQIRFKEDRLLEDHLYVRGDGTRVYFFTIDEVSTLFTGTGYAAVLSPQRLEEEVEEDQGVDETEVGPLGKESTDAQSPTAEIELGSAEAPDPFSRRWISESTYPGCPPHPLFSVEQLGVDRRLIVNRKRQLKMYRVWIQGKFRKSLT</sequence>
<dbReference type="EMBL" id="KN824277">
    <property type="protein sequence ID" value="KIM33976.1"/>
    <property type="molecule type" value="Genomic_DNA"/>
</dbReference>
<comment type="function">
    <text evidence="4">S-adenosyl-L-methionine-dependent methyltransferase.</text>
</comment>
<feature type="domain" description="Methyltransferase type 12" evidence="6">
    <location>
        <begin position="124"/>
        <end position="233"/>
    </location>
</feature>
<dbReference type="PANTHER" id="PTHR22809:SF11">
    <property type="entry name" value="TRNA N(3)-METHYLCYTIDINE METHYLTRANSFERASE METTL2"/>
    <property type="match status" value="1"/>
</dbReference>
<reference evidence="8" key="2">
    <citation type="submission" date="2015-01" db="EMBL/GenBank/DDBJ databases">
        <title>Evolutionary Origins and Diversification of the Mycorrhizal Mutualists.</title>
        <authorList>
            <consortium name="DOE Joint Genome Institute"/>
            <consortium name="Mycorrhizal Genomics Consortium"/>
            <person name="Kohler A."/>
            <person name="Kuo A."/>
            <person name="Nagy L.G."/>
            <person name="Floudas D."/>
            <person name="Copeland A."/>
            <person name="Barry K.W."/>
            <person name="Cichocki N."/>
            <person name="Veneault-Fourrey C."/>
            <person name="LaButti K."/>
            <person name="Lindquist E.A."/>
            <person name="Lipzen A."/>
            <person name="Lundell T."/>
            <person name="Morin E."/>
            <person name="Murat C."/>
            <person name="Riley R."/>
            <person name="Ohm R."/>
            <person name="Sun H."/>
            <person name="Tunlid A."/>
            <person name="Henrissat B."/>
            <person name="Grigoriev I.V."/>
            <person name="Hibbett D.S."/>
            <person name="Martin F."/>
        </authorList>
    </citation>
    <scope>NUCLEOTIDE SEQUENCE [LARGE SCALE GENOMIC DNA]</scope>
    <source>
        <strain evidence="8">MAFF 305830</strain>
    </source>
</reference>
<proteinExistence type="inferred from homology"/>
<evidence type="ECO:0000256" key="5">
    <source>
        <dbReference type="SAM" id="MobiDB-lite"/>
    </source>
</evidence>
<evidence type="ECO:0000256" key="2">
    <source>
        <dbReference type="ARBA" id="ARBA00022603"/>
    </source>
</evidence>
<dbReference type="PIRSF" id="PIRSF037755">
    <property type="entry name" value="Mettl2_prd"/>
    <property type="match status" value="1"/>
</dbReference>
<dbReference type="SUPFAM" id="SSF53335">
    <property type="entry name" value="S-adenosyl-L-methionine-dependent methyltransferases"/>
    <property type="match status" value="1"/>
</dbReference>
<dbReference type="GO" id="GO:0052735">
    <property type="term" value="F:tRNA (cytidine-3-)-methyltransferase activity"/>
    <property type="evidence" value="ECO:0007669"/>
    <property type="project" value="TreeGrafter"/>
</dbReference>
<feature type="compositionally biased region" description="Acidic residues" evidence="5">
    <location>
        <begin position="295"/>
        <end position="307"/>
    </location>
</feature>
<evidence type="ECO:0000256" key="3">
    <source>
        <dbReference type="ARBA" id="ARBA00022679"/>
    </source>
</evidence>
<evidence type="ECO:0000313" key="7">
    <source>
        <dbReference type="EMBL" id="KIM33976.1"/>
    </source>
</evidence>
<feature type="compositionally biased region" description="Polar residues" evidence="5">
    <location>
        <begin position="1"/>
        <end position="16"/>
    </location>
</feature>
<dbReference type="OrthoDB" id="417697at2759"/>
<dbReference type="Gene3D" id="3.40.50.150">
    <property type="entry name" value="Vaccinia Virus protein VP39"/>
    <property type="match status" value="1"/>
</dbReference>
<feature type="region of interest" description="Disordered" evidence="5">
    <location>
        <begin position="295"/>
        <end position="332"/>
    </location>
</feature>
<dbReference type="EC" id="2.1.1.-" evidence="4"/>
<evidence type="ECO:0000256" key="1">
    <source>
        <dbReference type="ARBA" id="ARBA00009725"/>
    </source>
</evidence>
<dbReference type="CDD" id="cd02440">
    <property type="entry name" value="AdoMet_MTases"/>
    <property type="match status" value="1"/>
</dbReference>
<protein>
    <recommendedName>
        <fullName evidence="4">tRNA N(3)-methylcytidine methyltransferase</fullName>
        <ecNumber evidence="4">2.1.1.-</ecNumber>
    </recommendedName>
</protein>
<dbReference type="PANTHER" id="PTHR22809">
    <property type="entry name" value="METHYLTRANSFERASE-RELATED"/>
    <property type="match status" value="1"/>
</dbReference>